<dbReference type="NCBIfam" id="NF033493">
    <property type="entry name" value="MetS_like_NSS"/>
    <property type="match status" value="1"/>
</dbReference>
<sequence length="36" mass="3897">MTAGAWAMFLVGAITLWGGFAYFLLIAYKAEKKGKA</sequence>
<dbReference type="OrthoDB" id="2055915at2"/>
<proteinExistence type="predicted"/>
<dbReference type="Proteomes" id="UP000315636">
    <property type="component" value="Unassembled WGS sequence"/>
</dbReference>
<keyword evidence="1" id="KW-1133">Transmembrane helix</keyword>
<name>A0A521EIP6_9BACL</name>
<dbReference type="RefSeq" id="WP_142506229.1">
    <property type="nucleotide sequence ID" value="NZ_FXTI01000009.1"/>
</dbReference>
<feature type="transmembrane region" description="Helical" evidence="1">
    <location>
        <begin position="6"/>
        <end position="28"/>
    </location>
</feature>
<dbReference type="EMBL" id="FXTI01000009">
    <property type="protein sequence ID" value="SMO83785.1"/>
    <property type="molecule type" value="Genomic_DNA"/>
</dbReference>
<gene>
    <name evidence="2" type="ORF">SAMN06264849_10989</name>
</gene>
<organism evidence="2 3">
    <name type="scientific">Melghirimyces algeriensis</name>
    <dbReference type="NCBI Taxonomy" id="910412"/>
    <lineage>
        <taxon>Bacteria</taxon>
        <taxon>Bacillati</taxon>
        <taxon>Bacillota</taxon>
        <taxon>Bacilli</taxon>
        <taxon>Bacillales</taxon>
        <taxon>Thermoactinomycetaceae</taxon>
        <taxon>Melghirimyces</taxon>
    </lineage>
</organism>
<protein>
    <recommendedName>
        <fullName evidence="4">MetS family NSS transporter small subunit</fullName>
    </recommendedName>
</protein>
<dbReference type="AlphaFoldDB" id="A0A521EIP6"/>
<evidence type="ECO:0000313" key="2">
    <source>
        <dbReference type="EMBL" id="SMO83785.1"/>
    </source>
</evidence>
<accession>A0A521EIP6</accession>
<reference evidence="2 3" key="1">
    <citation type="submission" date="2017-05" db="EMBL/GenBank/DDBJ databases">
        <authorList>
            <person name="Varghese N."/>
            <person name="Submissions S."/>
        </authorList>
    </citation>
    <scope>NUCLEOTIDE SEQUENCE [LARGE SCALE GENOMIC DNA]</scope>
    <source>
        <strain evidence="2 3">DSM 45474</strain>
    </source>
</reference>
<evidence type="ECO:0008006" key="4">
    <source>
        <dbReference type="Google" id="ProtNLM"/>
    </source>
</evidence>
<evidence type="ECO:0000313" key="3">
    <source>
        <dbReference type="Proteomes" id="UP000315636"/>
    </source>
</evidence>
<keyword evidence="1" id="KW-0812">Transmembrane</keyword>
<keyword evidence="3" id="KW-1185">Reference proteome</keyword>
<keyword evidence="1" id="KW-0472">Membrane</keyword>
<evidence type="ECO:0000256" key="1">
    <source>
        <dbReference type="SAM" id="Phobius"/>
    </source>
</evidence>